<feature type="compositionally biased region" description="Basic and acidic residues" evidence="1">
    <location>
        <begin position="1"/>
        <end position="17"/>
    </location>
</feature>
<sequence length="72" mass="7578">MSEARDIIEGLARDGRTPDVCSDNPPDGLTGEQVTADDEVRAEQGPCRFAKTVSTLNAGICKTGMCLIVPLA</sequence>
<dbReference type="RefSeq" id="WP_169641823.1">
    <property type="nucleotide sequence ID" value="NZ_CP048788.1"/>
</dbReference>
<organism evidence="2 3">
    <name type="scientific">Roseobacter ponti</name>
    <dbReference type="NCBI Taxonomy" id="1891787"/>
    <lineage>
        <taxon>Bacteria</taxon>
        <taxon>Pseudomonadati</taxon>
        <taxon>Pseudomonadota</taxon>
        <taxon>Alphaproteobacteria</taxon>
        <taxon>Rhodobacterales</taxon>
        <taxon>Roseobacteraceae</taxon>
        <taxon>Roseobacter</taxon>
    </lineage>
</organism>
<feature type="region of interest" description="Disordered" evidence="1">
    <location>
        <begin position="1"/>
        <end position="31"/>
    </location>
</feature>
<gene>
    <name evidence="2" type="ORF">G3256_16205</name>
</gene>
<name>A0A858SXN4_9RHOB</name>
<protein>
    <submittedName>
        <fullName evidence="2">Uncharacterized protein</fullName>
    </submittedName>
</protein>
<accession>A0A858SXN4</accession>
<dbReference type="Proteomes" id="UP000503308">
    <property type="component" value="Chromosome"/>
</dbReference>
<dbReference type="EMBL" id="CP048788">
    <property type="protein sequence ID" value="QJF52602.1"/>
    <property type="molecule type" value="Genomic_DNA"/>
</dbReference>
<keyword evidence="3" id="KW-1185">Reference proteome</keyword>
<evidence type="ECO:0000313" key="2">
    <source>
        <dbReference type="EMBL" id="QJF52602.1"/>
    </source>
</evidence>
<proteinExistence type="predicted"/>
<dbReference type="KEGG" id="rpon:G3256_16205"/>
<reference evidence="2 3" key="1">
    <citation type="submission" date="2020-02" db="EMBL/GenBank/DDBJ databases">
        <title>Genome sequence of Roseobacter ponti.</title>
        <authorList>
            <person name="Hollensteiner J."/>
            <person name="Schneider D."/>
            <person name="Poehlein A."/>
            <person name="Daniel R."/>
        </authorList>
    </citation>
    <scope>NUCLEOTIDE SEQUENCE [LARGE SCALE GENOMIC DNA]</scope>
    <source>
        <strain evidence="2 3">DSM 106830</strain>
    </source>
</reference>
<evidence type="ECO:0000313" key="3">
    <source>
        <dbReference type="Proteomes" id="UP000503308"/>
    </source>
</evidence>
<evidence type="ECO:0000256" key="1">
    <source>
        <dbReference type="SAM" id="MobiDB-lite"/>
    </source>
</evidence>
<dbReference type="AlphaFoldDB" id="A0A858SXN4"/>